<evidence type="ECO:0000313" key="2">
    <source>
        <dbReference type="EMBL" id="MFD0724336.1"/>
    </source>
</evidence>
<accession>A0ABW2Y8U7</accession>
<dbReference type="RefSeq" id="WP_386822004.1">
    <property type="nucleotide sequence ID" value="NZ_JBHTIF010000001.1"/>
</dbReference>
<evidence type="ECO:0000256" key="1">
    <source>
        <dbReference type="SAM" id="SignalP"/>
    </source>
</evidence>
<evidence type="ECO:0000313" key="3">
    <source>
        <dbReference type="Proteomes" id="UP001597110"/>
    </source>
</evidence>
<dbReference type="EMBL" id="JBHTIF010000001">
    <property type="protein sequence ID" value="MFD0724336.1"/>
    <property type="molecule type" value="Genomic_DNA"/>
</dbReference>
<feature type="signal peptide" evidence="1">
    <location>
        <begin position="1"/>
        <end position="23"/>
    </location>
</feature>
<keyword evidence="1" id="KW-0732">Signal</keyword>
<name>A0ABW2Y8U7_9GAMM</name>
<protein>
    <submittedName>
        <fullName evidence="2">Uncharacterized protein</fullName>
    </submittedName>
</protein>
<dbReference type="Proteomes" id="UP001597110">
    <property type="component" value="Unassembled WGS sequence"/>
</dbReference>
<keyword evidence="3" id="KW-1185">Reference proteome</keyword>
<proteinExistence type="predicted"/>
<sequence length="291" mass="31524">MTKTTRLAALAAAIALASAVVYAQQFDLFGPDTPPAPPAPSPDLVSAPVSMAEPGLRVEAASNLPNDYGVTHDQVGDADSFGRPLKWLGIHFMQVAFQASCPRANARPDEICQPIVDVNAPTSFTLWSTTSIELPPQAAQSLICQWVSPVQSVNFQNNTSARRYGIFRTTPMVVIYSDVLNDDSSTSGPSAGITPAVPWSSGKWVMQMASHYNNMTRPLEPGVVYNESSRNSQLCLSGIVNRRTLIEAYGMSETMADELFRRPMRLQFGVTGLTQNVYSAYLTMGTRVVGD</sequence>
<organism evidence="2 3">
    <name type="scientific">Lysobacter brunescens</name>
    <dbReference type="NCBI Taxonomy" id="262323"/>
    <lineage>
        <taxon>Bacteria</taxon>
        <taxon>Pseudomonadati</taxon>
        <taxon>Pseudomonadota</taxon>
        <taxon>Gammaproteobacteria</taxon>
        <taxon>Lysobacterales</taxon>
        <taxon>Lysobacteraceae</taxon>
        <taxon>Lysobacter</taxon>
    </lineage>
</organism>
<reference evidence="3" key="1">
    <citation type="journal article" date="2019" name="Int. J. Syst. Evol. Microbiol.">
        <title>The Global Catalogue of Microorganisms (GCM) 10K type strain sequencing project: providing services to taxonomists for standard genome sequencing and annotation.</title>
        <authorList>
            <consortium name="The Broad Institute Genomics Platform"/>
            <consortium name="The Broad Institute Genome Sequencing Center for Infectious Disease"/>
            <person name="Wu L."/>
            <person name="Ma J."/>
        </authorList>
    </citation>
    <scope>NUCLEOTIDE SEQUENCE [LARGE SCALE GENOMIC DNA]</scope>
    <source>
        <strain evidence="3">CCUG 55585</strain>
    </source>
</reference>
<comment type="caution">
    <text evidence="2">The sequence shown here is derived from an EMBL/GenBank/DDBJ whole genome shotgun (WGS) entry which is preliminary data.</text>
</comment>
<feature type="chain" id="PRO_5045693380" evidence="1">
    <location>
        <begin position="24"/>
        <end position="291"/>
    </location>
</feature>
<gene>
    <name evidence="2" type="ORF">ACFQ0E_01865</name>
</gene>